<feature type="non-terminal residue" evidence="2">
    <location>
        <position position="1"/>
    </location>
</feature>
<dbReference type="PROSITE" id="PS50088">
    <property type="entry name" value="ANK_REPEAT"/>
    <property type="match status" value="1"/>
</dbReference>
<dbReference type="EMBL" id="JABFAF010000012">
    <property type="protein sequence ID" value="MBA0873135.1"/>
    <property type="molecule type" value="Genomic_DNA"/>
</dbReference>
<dbReference type="InterPro" id="IPR002110">
    <property type="entry name" value="Ankyrin_rpt"/>
</dbReference>
<protein>
    <submittedName>
        <fullName evidence="2">Uncharacterized protein</fullName>
    </submittedName>
</protein>
<dbReference type="Proteomes" id="UP000593576">
    <property type="component" value="Unassembled WGS sequence"/>
</dbReference>
<dbReference type="Gene3D" id="1.25.40.20">
    <property type="entry name" value="Ankyrin repeat-containing domain"/>
    <property type="match status" value="1"/>
</dbReference>
<accession>A0A7J9MPS6</accession>
<comment type="caution">
    <text evidence="2">The sequence shown here is derived from an EMBL/GenBank/DDBJ whole genome shotgun (WGS) entry which is preliminary data.</text>
</comment>
<evidence type="ECO:0000313" key="3">
    <source>
        <dbReference type="Proteomes" id="UP000593576"/>
    </source>
</evidence>
<dbReference type="InterPro" id="IPR036770">
    <property type="entry name" value="Ankyrin_rpt-contain_sf"/>
</dbReference>
<dbReference type="SUPFAM" id="SSF48403">
    <property type="entry name" value="Ankyrin repeat"/>
    <property type="match status" value="1"/>
</dbReference>
<keyword evidence="1" id="KW-0040">ANK repeat</keyword>
<proteinExistence type="predicted"/>
<gene>
    <name evidence="2" type="ORF">Goshw_027498</name>
</gene>
<dbReference type="OrthoDB" id="944730at2759"/>
<sequence>KKGNLTKKTDENGHTPLHYAAHLGHNAVLEELLKWDISVAYIGDKKWGMTPLLMAAREGVQSADVVGANCKIVERNCE</sequence>
<keyword evidence="3" id="KW-1185">Reference proteome</keyword>
<dbReference type="Pfam" id="PF12796">
    <property type="entry name" value="Ank_2"/>
    <property type="match status" value="1"/>
</dbReference>
<feature type="repeat" description="ANK" evidence="1">
    <location>
        <begin position="12"/>
        <end position="44"/>
    </location>
</feature>
<dbReference type="PROSITE" id="PS50297">
    <property type="entry name" value="ANK_REP_REGION"/>
    <property type="match status" value="1"/>
</dbReference>
<dbReference type="AlphaFoldDB" id="A0A7J9MPS6"/>
<evidence type="ECO:0000313" key="2">
    <source>
        <dbReference type="EMBL" id="MBA0873135.1"/>
    </source>
</evidence>
<reference evidence="2 3" key="1">
    <citation type="journal article" date="2019" name="Genome Biol. Evol.">
        <title>Insights into the evolution of the New World diploid cottons (Gossypium, subgenus Houzingenia) based on genome sequencing.</title>
        <authorList>
            <person name="Grover C.E."/>
            <person name="Arick M.A. 2nd"/>
            <person name="Thrash A."/>
            <person name="Conover J.L."/>
            <person name="Sanders W.S."/>
            <person name="Peterson D.G."/>
            <person name="Frelichowski J.E."/>
            <person name="Scheffler J.A."/>
            <person name="Scheffler B.E."/>
            <person name="Wendel J.F."/>
        </authorList>
    </citation>
    <scope>NUCLEOTIDE SEQUENCE [LARGE SCALE GENOMIC DNA]</scope>
    <source>
        <strain evidence="2">1</strain>
        <tissue evidence="2">Leaf</tissue>
    </source>
</reference>
<evidence type="ECO:0000256" key="1">
    <source>
        <dbReference type="PROSITE-ProRule" id="PRU00023"/>
    </source>
</evidence>
<organism evidence="2 3">
    <name type="scientific">Gossypium schwendimanii</name>
    <name type="common">Cotton</name>
    <dbReference type="NCBI Taxonomy" id="34291"/>
    <lineage>
        <taxon>Eukaryota</taxon>
        <taxon>Viridiplantae</taxon>
        <taxon>Streptophyta</taxon>
        <taxon>Embryophyta</taxon>
        <taxon>Tracheophyta</taxon>
        <taxon>Spermatophyta</taxon>
        <taxon>Magnoliopsida</taxon>
        <taxon>eudicotyledons</taxon>
        <taxon>Gunneridae</taxon>
        <taxon>Pentapetalae</taxon>
        <taxon>rosids</taxon>
        <taxon>malvids</taxon>
        <taxon>Malvales</taxon>
        <taxon>Malvaceae</taxon>
        <taxon>Malvoideae</taxon>
        <taxon>Gossypium</taxon>
    </lineage>
</organism>
<name>A0A7J9MPS6_GOSSC</name>